<evidence type="ECO:0000256" key="7">
    <source>
        <dbReference type="SAM" id="Phobius"/>
    </source>
</evidence>
<dbReference type="AlphaFoldDB" id="A0A1W0WFP3"/>
<evidence type="ECO:0000256" key="2">
    <source>
        <dbReference type="ARBA" id="ARBA00022617"/>
    </source>
</evidence>
<keyword evidence="7" id="KW-0812">Transmembrane</keyword>
<keyword evidence="7" id="KW-0472">Membrane</keyword>
<name>A0A1W0WFP3_HYPEX</name>
<evidence type="ECO:0000313" key="9">
    <source>
        <dbReference type="Proteomes" id="UP000192578"/>
    </source>
</evidence>
<sequence length="84" mass="9527">MWLEWIVGILACLTAYYTWIAHRNYEYWKKKGISGPRPLPLLGVFVQTICLGVGPFDISAIKKYGRKFGYFEGGKPVLSVSDPD</sequence>
<evidence type="ECO:0000256" key="4">
    <source>
        <dbReference type="ARBA" id="ARBA00023002"/>
    </source>
</evidence>
<dbReference type="GO" id="GO:0016705">
    <property type="term" value="F:oxidoreductase activity, acting on paired donors, with incorporation or reduction of molecular oxygen"/>
    <property type="evidence" value="ECO:0007669"/>
    <property type="project" value="InterPro"/>
</dbReference>
<keyword evidence="5" id="KW-0408">Iron</keyword>
<gene>
    <name evidence="8" type="ORF">BV898_11782</name>
</gene>
<keyword evidence="3" id="KW-0479">Metal-binding</keyword>
<dbReference type="InterPro" id="IPR036396">
    <property type="entry name" value="Cyt_P450_sf"/>
</dbReference>
<keyword evidence="6" id="KW-0503">Monooxygenase</keyword>
<accession>A0A1W0WFP3</accession>
<dbReference type="GO" id="GO:0008395">
    <property type="term" value="F:steroid hydroxylase activity"/>
    <property type="evidence" value="ECO:0007669"/>
    <property type="project" value="TreeGrafter"/>
</dbReference>
<dbReference type="EMBL" id="MTYJ01000112">
    <property type="protein sequence ID" value="OQV14011.1"/>
    <property type="molecule type" value="Genomic_DNA"/>
</dbReference>
<dbReference type="Gene3D" id="1.10.630.10">
    <property type="entry name" value="Cytochrome P450"/>
    <property type="match status" value="1"/>
</dbReference>
<keyword evidence="4" id="KW-0560">Oxidoreductase</keyword>
<protein>
    <submittedName>
        <fullName evidence="8">Uncharacterized protein</fullName>
    </submittedName>
</protein>
<evidence type="ECO:0000256" key="5">
    <source>
        <dbReference type="ARBA" id="ARBA00023004"/>
    </source>
</evidence>
<evidence type="ECO:0000256" key="3">
    <source>
        <dbReference type="ARBA" id="ARBA00022723"/>
    </source>
</evidence>
<evidence type="ECO:0000256" key="6">
    <source>
        <dbReference type="ARBA" id="ARBA00023033"/>
    </source>
</evidence>
<keyword evidence="9" id="KW-1185">Reference proteome</keyword>
<dbReference type="PANTHER" id="PTHR24302:SF15">
    <property type="entry name" value="FATTY-ACID PEROXYGENASE"/>
    <property type="match status" value="1"/>
</dbReference>
<keyword evidence="2" id="KW-0349">Heme</keyword>
<evidence type="ECO:0000256" key="1">
    <source>
        <dbReference type="ARBA" id="ARBA00010617"/>
    </source>
</evidence>
<reference evidence="9" key="1">
    <citation type="submission" date="2017-01" db="EMBL/GenBank/DDBJ databases">
        <title>Comparative genomics of anhydrobiosis in the tardigrade Hypsibius dujardini.</title>
        <authorList>
            <person name="Yoshida Y."/>
            <person name="Koutsovoulos G."/>
            <person name="Laetsch D."/>
            <person name="Stevens L."/>
            <person name="Kumar S."/>
            <person name="Horikawa D."/>
            <person name="Ishino K."/>
            <person name="Komine S."/>
            <person name="Tomita M."/>
            <person name="Blaxter M."/>
            <person name="Arakawa K."/>
        </authorList>
    </citation>
    <scope>NUCLEOTIDE SEQUENCE [LARGE SCALE GENOMIC DNA]</scope>
    <source>
        <strain evidence="9">Z151</strain>
    </source>
</reference>
<dbReference type="GO" id="GO:0005506">
    <property type="term" value="F:iron ion binding"/>
    <property type="evidence" value="ECO:0007669"/>
    <property type="project" value="InterPro"/>
</dbReference>
<comment type="similarity">
    <text evidence="1">Belongs to the cytochrome P450 family.</text>
</comment>
<dbReference type="InterPro" id="IPR050705">
    <property type="entry name" value="Cytochrome_P450_3A"/>
</dbReference>
<evidence type="ECO:0000313" key="8">
    <source>
        <dbReference type="EMBL" id="OQV14011.1"/>
    </source>
</evidence>
<dbReference type="OrthoDB" id="7615514at2759"/>
<dbReference type="Proteomes" id="UP000192578">
    <property type="component" value="Unassembled WGS sequence"/>
</dbReference>
<comment type="caution">
    <text evidence="8">The sequence shown here is derived from an EMBL/GenBank/DDBJ whole genome shotgun (WGS) entry which is preliminary data.</text>
</comment>
<dbReference type="SUPFAM" id="SSF48264">
    <property type="entry name" value="Cytochrome P450"/>
    <property type="match status" value="1"/>
</dbReference>
<keyword evidence="7" id="KW-1133">Transmembrane helix</keyword>
<dbReference type="GO" id="GO:0020037">
    <property type="term" value="F:heme binding"/>
    <property type="evidence" value="ECO:0007669"/>
    <property type="project" value="InterPro"/>
</dbReference>
<feature type="transmembrane region" description="Helical" evidence="7">
    <location>
        <begin position="6"/>
        <end position="22"/>
    </location>
</feature>
<proteinExistence type="inferred from homology"/>
<organism evidence="8 9">
    <name type="scientific">Hypsibius exemplaris</name>
    <name type="common">Freshwater tardigrade</name>
    <dbReference type="NCBI Taxonomy" id="2072580"/>
    <lineage>
        <taxon>Eukaryota</taxon>
        <taxon>Metazoa</taxon>
        <taxon>Ecdysozoa</taxon>
        <taxon>Tardigrada</taxon>
        <taxon>Eutardigrada</taxon>
        <taxon>Parachela</taxon>
        <taxon>Hypsibioidea</taxon>
        <taxon>Hypsibiidae</taxon>
        <taxon>Hypsibius</taxon>
    </lineage>
</organism>
<dbReference type="PANTHER" id="PTHR24302">
    <property type="entry name" value="CYTOCHROME P450 FAMILY 3"/>
    <property type="match status" value="1"/>
</dbReference>